<dbReference type="KEGG" id="psco:LY89DRAFT_161570"/>
<dbReference type="InParanoid" id="A0A194XSC3"/>
<sequence>MAAAASTFNPGSSIAPLPTPFWFSSGTGGSAPASCQATIIDPAESSDTYCCNGLLIDITQPILGSLSAQQHPFYFDNLRCCSADPDVALGSVTSCSTGSAAMLATSVAVVTSSNSSGVQIGMASTSTSTSTILSTSDVTTTATAASSSTSGSGGRKLRAGKTIYLFTILSLVLALVP</sequence>
<evidence type="ECO:0000313" key="2">
    <source>
        <dbReference type="Proteomes" id="UP000070700"/>
    </source>
</evidence>
<keyword evidence="2" id="KW-1185">Reference proteome</keyword>
<accession>A0A194XSC3</accession>
<organism evidence="1 2">
    <name type="scientific">Mollisia scopiformis</name>
    <name type="common">Conifer needle endophyte fungus</name>
    <name type="synonym">Phialocephala scopiformis</name>
    <dbReference type="NCBI Taxonomy" id="149040"/>
    <lineage>
        <taxon>Eukaryota</taxon>
        <taxon>Fungi</taxon>
        <taxon>Dikarya</taxon>
        <taxon>Ascomycota</taxon>
        <taxon>Pezizomycotina</taxon>
        <taxon>Leotiomycetes</taxon>
        <taxon>Helotiales</taxon>
        <taxon>Mollisiaceae</taxon>
        <taxon>Mollisia</taxon>
    </lineage>
</organism>
<dbReference type="EMBL" id="KQ947405">
    <property type="protein sequence ID" value="KUJ22939.1"/>
    <property type="molecule type" value="Genomic_DNA"/>
</dbReference>
<dbReference type="Proteomes" id="UP000070700">
    <property type="component" value="Unassembled WGS sequence"/>
</dbReference>
<dbReference type="RefSeq" id="XP_018077294.1">
    <property type="nucleotide sequence ID" value="XM_018205506.1"/>
</dbReference>
<name>A0A194XSC3_MOLSC</name>
<gene>
    <name evidence="1" type="ORF">LY89DRAFT_161570</name>
</gene>
<dbReference type="OrthoDB" id="10441716at2759"/>
<protein>
    <submittedName>
        <fullName evidence="1">Uncharacterized protein</fullName>
    </submittedName>
</protein>
<proteinExistence type="predicted"/>
<dbReference type="GeneID" id="28815232"/>
<reference evidence="1 2" key="1">
    <citation type="submission" date="2015-10" db="EMBL/GenBank/DDBJ databases">
        <title>Full genome of DAOMC 229536 Phialocephala scopiformis, a fungal endophyte of spruce producing the potent anti-insectan compound rugulosin.</title>
        <authorList>
            <consortium name="DOE Joint Genome Institute"/>
            <person name="Walker A.K."/>
            <person name="Frasz S.L."/>
            <person name="Seifert K.A."/>
            <person name="Miller J.D."/>
            <person name="Mondo S.J."/>
            <person name="Labutti K."/>
            <person name="Lipzen A."/>
            <person name="Dockter R."/>
            <person name="Kennedy M."/>
            <person name="Grigoriev I.V."/>
            <person name="Spatafora J.W."/>
        </authorList>
    </citation>
    <scope>NUCLEOTIDE SEQUENCE [LARGE SCALE GENOMIC DNA]</scope>
    <source>
        <strain evidence="1 2">CBS 120377</strain>
    </source>
</reference>
<evidence type="ECO:0000313" key="1">
    <source>
        <dbReference type="EMBL" id="KUJ22939.1"/>
    </source>
</evidence>
<dbReference type="AlphaFoldDB" id="A0A194XSC3"/>